<dbReference type="WBParaSite" id="ES5_v2.g22310.t1">
    <property type="protein sequence ID" value="ES5_v2.g22310.t1"/>
    <property type="gene ID" value="ES5_v2.g22310"/>
</dbReference>
<protein>
    <submittedName>
        <fullName evidence="2">UDP-glucuronosyltransferase</fullName>
    </submittedName>
</protein>
<name>A0AC34FY25_9BILA</name>
<reference evidence="2" key="1">
    <citation type="submission" date="2022-11" db="UniProtKB">
        <authorList>
            <consortium name="WormBaseParasite"/>
        </authorList>
    </citation>
    <scope>IDENTIFICATION</scope>
</reference>
<accession>A0AC34FY25</accession>
<sequence>MNDFKKNLNYQGQLNGVRKEFYITAFDQRYFDQQRLFDRKEWTSLCNNLQNLLDNLKATKKNVEIASDPELLNCTLHYILAAEGHNITIFYADSNKAPNFGENISTIQVDLEPNQERSEIFAKMTWNNVAHGYLFAFMFLPAVADFQQLLIYKSDKLLEVLNGNFDLILVDPVITIHGIQISQIASKALNSKIPDEIQSFIDNPKSKGTIYIAFGTFAKWDFAPQKIIDAYLQAFEELKKYRIIFAYNGKKKLKVGKHVKLVSWAPQMAILNHSKTKVFVTHGGLKSLKEALCAEIPIVLMPLLAEQAHNAKFALKLGIGQIINKFSITKDQIIDSIREVANNSKYAKRIATLKEQILFRPIPSLKLGTHKIQKFLRIRTKFGFKRYDFFHEKVFTRKGIQLGSLVYYGFDILIIAFVFIVILFK</sequence>
<organism evidence="1 2">
    <name type="scientific">Panagrolaimus sp. ES5</name>
    <dbReference type="NCBI Taxonomy" id="591445"/>
    <lineage>
        <taxon>Eukaryota</taxon>
        <taxon>Metazoa</taxon>
        <taxon>Ecdysozoa</taxon>
        <taxon>Nematoda</taxon>
        <taxon>Chromadorea</taxon>
        <taxon>Rhabditida</taxon>
        <taxon>Tylenchina</taxon>
        <taxon>Panagrolaimomorpha</taxon>
        <taxon>Panagrolaimoidea</taxon>
        <taxon>Panagrolaimidae</taxon>
        <taxon>Panagrolaimus</taxon>
    </lineage>
</organism>
<evidence type="ECO:0000313" key="1">
    <source>
        <dbReference type="Proteomes" id="UP000887579"/>
    </source>
</evidence>
<evidence type="ECO:0000313" key="2">
    <source>
        <dbReference type="WBParaSite" id="ES5_v2.g22310.t1"/>
    </source>
</evidence>
<dbReference type="Proteomes" id="UP000887579">
    <property type="component" value="Unplaced"/>
</dbReference>
<proteinExistence type="predicted"/>